<feature type="transmembrane region" description="Helical" evidence="1">
    <location>
        <begin position="29"/>
        <end position="47"/>
    </location>
</feature>
<dbReference type="Proteomes" id="UP000705230">
    <property type="component" value="Unassembled WGS sequence"/>
</dbReference>
<reference evidence="2" key="1">
    <citation type="submission" date="2020-10" db="EMBL/GenBank/DDBJ databases">
        <title>Microbiome of the Black Sea water column analyzed by genome centric metagenomics.</title>
        <authorList>
            <person name="Cabello-Yeves P.J."/>
            <person name="Callieri C."/>
            <person name="Picazo A."/>
            <person name="Mehrshad M."/>
            <person name="Haro-Moreno J.M."/>
            <person name="Roda-Garcia J."/>
            <person name="Dzembekova N."/>
            <person name="Slabakova V."/>
            <person name="Slabakova N."/>
            <person name="Moncheva S."/>
            <person name="Rodriguez-Valera F."/>
        </authorList>
    </citation>
    <scope>NUCLEOTIDE SEQUENCE</scope>
    <source>
        <strain evidence="2">BS30m-G43</strain>
    </source>
</reference>
<keyword evidence="1" id="KW-1133">Transmembrane helix</keyword>
<protein>
    <recommendedName>
        <fullName evidence="4">Capsule biosynthesis protein</fullName>
    </recommendedName>
</protein>
<evidence type="ECO:0008006" key="4">
    <source>
        <dbReference type="Google" id="ProtNLM"/>
    </source>
</evidence>
<evidence type="ECO:0000256" key="1">
    <source>
        <dbReference type="SAM" id="Phobius"/>
    </source>
</evidence>
<keyword evidence="1" id="KW-0472">Membrane</keyword>
<keyword evidence="1" id="KW-0812">Transmembrane</keyword>
<evidence type="ECO:0000313" key="2">
    <source>
        <dbReference type="EMBL" id="MBL6903360.1"/>
    </source>
</evidence>
<proteinExistence type="predicted"/>
<sequence length="64" mass="7183">MWVDFKHLSKVNIGYIPHALRVSVVSLKLILIGVAGIIHAFLPVIFIETVSKSVKKLHDEISNF</sequence>
<evidence type="ECO:0000313" key="3">
    <source>
        <dbReference type="Proteomes" id="UP000705230"/>
    </source>
</evidence>
<gene>
    <name evidence="2" type="ORF">ISR29_04075</name>
</gene>
<dbReference type="AlphaFoldDB" id="A0A937LZA8"/>
<organism evidence="2 3">
    <name type="scientific">SAR86 cluster bacterium</name>
    <dbReference type="NCBI Taxonomy" id="2030880"/>
    <lineage>
        <taxon>Bacteria</taxon>
        <taxon>Pseudomonadati</taxon>
        <taxon>Pseudomonadota</taxon>
        <taxon>Gammaproteobacteria</taxon>
        <taxon>SAR86 cluster</taxon>
    </lineage>
</organism>
<dbReference type="InterPro" id="IPR045936">
    <property type="entry name" value="DUF6356"/>
</dbReference>
<accession>A0A937LZA8</accession>
<dbReference type="EMBL" id="JADHSG010000004">
    <property type="protein sequence ID" value="MBL6903360.1"/>
    <property type="molecule type" value="Genomic_DNA"/>
</dbReference>
<dbReference type="Pfam" id="PF19883">
    <property type="entry name" value="DUF6356"/>
    <property type="match status" value="1"/>
</dbReference>
<name>A0A937LZA8_9GAMM</name>
<comment type="caution">
    <text evidence="2">The sequence shown here is derived from an EMBL/GenBank/DDBJ whole genome shotgun (WGS) entry which is preliminary data.</text>
</comment>